<protein>
    <submittedName>
        <fullName evidence="2">RES family NAD+ phosphorylase</fullName>
    </submittedName>
</protein>
<accession>A0ABU8RIQ7</accession>
<sequence length="185" mass="21089">MDVWRVCVWLPGQVDPSSNGHPTYVWPRQGQGRVDDPEHEYLVLYLSDSPAGAVAEYLGDYPRWTPAVLQPPPAAPPRSSVALARFELSQPVLDLDDPEVLSEWNLRPSEVVTRDRQVTQQWARAIYDTQDYAGVAWWSHREPRWASLGLWDISEVRWSGQAEELTLDHPALLEASDVLRRPIEP</sequence>
<gene>
    <name evidence="2" type="ORF">WDZ17_06480</name>
</gene>
<feature type="domain" description="RES" evidence="1">
    <location>
        <begin position="25"/>
        <end position="152"/>
    </location>
</feature>
<dbReference type="Proteomes" id="UP001387100">
    <property type="component" value="Unassembled WGS sequence"/>
</dbReference>
<proteinExistence type="predicted"/>
<dbReference type="RefSeq" id="WP_339574320.1">
    <property type="nucleotide sequence ID" value="NZ_JBBIAA010000004.1"/>
</dbReference>
<dbReference type="EMBL" id="JBBIAA010000004">
    <property type="protein sequence ID" value="MEJ5944940.1"/>
    <property type="molecule type" value="Genomic_DNA"/>
</dbReference>
<evidence type="ECO:0000313" key="3">
    <source>
        <dbReference type="Proteomes" id="UP001387100"/>
    </source>
</evidence>
<comment type="caution">
    <text evidence="2">The sequence shown here is derived from an EMBL/GenBank/DDBJ whole genome shotgun (WGS) entry which is preliminary data.</text>
</comment>
<name>A0ABU8RIQ7_9ACTN</name>
<evidence type="ECO:0000259" key="1">
    <source>
        <dbReference type="Pfam" id="PF08808"/>
    </source>
</evidence>
<reference evidence="2 3" key="1">
    <citation type="journal article" date="2017" name="Int. J. Syst. Evol. Microbiol.">
        <title>Pseudokineococcus basanitobsidens sp. nov., isolated from volcanic rock.</title>
        <authorList>
            <person name="Lee D.W."/>
            <person name="Park M.Y."/>
            <person name="Kim J.J."/>
            <person name="Kim B.S."/>
        </authorList>
    </citation>
    <scope>NUCLEOTIDE SEQUENCE [LARGE SCALE GENOMIC DNA]</scope>
    <source>
        <strain evidence="2 3">DSM 103726</strain>
    </source>
</reference>
<organism evidence="2 3">
    <name type="scientific">Pseudokineococcus basanitobsidens</name>
    <dbReference type="NCBI Taxonomy" id="1926649"/>
    <lineage>
        <taxon>Bacteria</taxon>
        <taxon>Bacillati</taxon>
        <taxon>Actinomycetota</taxon>
        <taxon>Actinomycetes</taxon>
        <taxon>Kineosporiales</taxon>
        <taxon>Kineosporiaceae</taxon>
        <taxon>Pseudokineococcus</taxon>
    </lineage>
</organism>
<dbReference type="InterPro" id="IPR014914">
    <property type="entry name" value="RES_dom"/>
</dbReference>
<evidence type="ECO:0000313" key="2">
    <source>
        <dbReference type="EMBL" id="MEJ5944940.1"/>
    </source>
</evidence>
<keyword evidence="3" id="KW-1185">Reference proteome</keyword>
<dbReference type="Pfam" id="PF08808">
    <property type="entry name" value="RES"/>
    <property type="match status" value="1"/>
</dbReference>